<evidence type="ECO:0000313" key="2">
    <source>
        <dbReference type="Proteomes" id="UP000194546"/>
    </source>
</evidence>
<dbReference type="Gene3D" id="3.10.180.10">
    <property type="entry name" value="2,3-Dihydroxybiphenyl 1,2-Dioxygenase, domain 1"/>
    <property type="match status" value="1"/>
</dbReference>
<gene>
    <name evidence="1" type="ORF">PAMC26510_20875</name>
</gene>
<dbReference type="PANTHER" id="PTHR35006:SF2">
    <property type="entry name" value="GLYOXALASE FAMILY PROTEIN (AFU_ORTHOLOGUE AFUA_5G14830)"/>
    <property type="match status" value="1"/>
</dbReference>
<dbReference type="Proteomes" id="UP000194546">
    <property type="component" value="Unassembled WGS sequence"/>
</dbReference>
<protein>
    <submittedName>
        <fullName evidence="1">Lactoylglutathione lyase</fullName>
    </submittedName>
</protein>
<keyword evidence="1" id="KW-0456">Lyase</keyword>
<dbReference type="PANTHER" id="PTHR35006">
    <property type="entry name" value="GLYOXALASE FAMILY PROTEIN (AFU_ORTHOLOGUE AFUA_5G14830)"/>
    <property type="match status" value="1"/>
</dbReference>
<comment type="caution">
    <text evidence="1">The sequence shown here is derived from an EMBL/GenBank/DDBJ whole genome shotgun (WGS) entry which is preliminary data.</text>
</comment>
<dbReference type="InterPro" id="IPR029068">
    <property type="entry name" value="Glyas_Bleomycin-R_OHBP_Dase"/>
</dbReference>
<sequence length="63" mass="6801">MIALLAPDRSAVNNAHASALATGGSCEGAPGLRPQYHPHYYGAYFRDPDRNKICVCCHDAMQP</sequence>
<name>A0A242MN50_CABSO</name>
<reference evidence="1 2" key="1">
    <citation type="submission" date="2017-03" db="EMBL/GenBank/DDBJ databases">
        <title>Genome analysis of strain PAMC 26510.</title>
        <authorList>
            <person name="Oh H.-M."/>
            <person name="Yang J.-A."/>
        </authorList>
    </citation>
    <scope>NUCLEOTIDE SEQUENCE [LARGE SCALE GENOMIC DNA]</scope>
    <source>
        <strain evidence="1 2">PAMC 26510</strain>
    </source>
</reference>
<evidence type="ECO:0000313" key="1">
    <source>
        <dbReference type="EMBL" id="OTP72748.1"/>
    </source>
</evidence>
<organism evidence="1 2">
    <name type="scientific">Caballeronia sordidicola</name>
    <name type="common">Burkholderia sordidicola</name>
    <dbReference type="NCBI Taxonomy" id="196367"/>
    <lineage>
        <taxon>Bacteria</taxon>
        <taxon>Pseudomonadati</taxon>
        <taxon>Pseudomonadota</taxon>
        <taxon>Betaproteobacteria</taxon>
        <taxon>Burkholderiales</taxon>
        <taxon>Burkholderiaceae</taxon>
        <taxon>Caballeronia</taxon>
    </lineage>
</organism>
<dbReference type="GO" id="GO:0016829">
    <property type="term" value="F:lyase activity"/>
    <property type="evidence" value="ECO:0007669"/>
    <property type="project" value="UniProtKB-KW"/>
</dbReference>
<proteinExistence type="predicted"/>
<dbReference type="EMBL" id="NBTY01000109">
    <property type="protein sequence ID" value="OTP72748.1"/>
    <property type="molecule type" value="Genomic_DNA"/>
</dbReference>
<dbReference type="SUPFAM" id="SSF54593">
    <property type="entry name" value="Glyoxalase/Bleomycin resistance protein/Dihydroxybiphenyl dioxygenase"/>
    <property type="match status" value="1"/>
</dbReference>
<dbReference type="AlphaFoldDB" id="A0A242MN50"/>
<accession>A0A242MN50</accession>